<evidence type="ECO:0000259" key="1">
    <source>
        <dbReference type="Pfam" id="PF00534"/>
    </source>
</evidence>
<gene>
    <name evidence="2" type="ORF">A3E04_01845</name>
</gene>
<dbReference type="Pfam" id="PF00534">
    <property type="entry name" value="Glycos_transf_1"/>
    <property type="match status" value="1"/>
</dbReference>
<organism evidence="2 3">
    <name type="scientific">Candidatus Kuenenbacteria bacterium RIFCSPHIGHO2_12_FULL_42_14</name>
    <dbReference type="NCBI Taxonomy" id="1798563"/>
    <lineage>
        <taxon>Bacteria</taxon>
        <taxon>Candidatus Kueneniibacteriota</taxon>
    </lineage>
</organism>
<evidence type="ECO:0000313" key="3">
    <source>
        <dbReference type="Proteomes" id="UP000176968"/>
    </source>
</evidence>
<dbReference type="Gene3D" id="3.40.50.2000">
    <property type="entry name" value="Glycogen Phosphorylase B"/>
    <property type="match status" value="1"/>
</dbReference>
<dbReference type="CDD" id="cd03801">
    <property type="entry name" value="GT4_PimA-like"/>
    <property type="match status" value="1"/>
</dbReference>
<dbReference type="AlphaFoldDB" id="A0A1F6GT07"/>
<reference evidence="2 3" key="1">
    <citation type="journal article" date="2016" name="Nat. Commun.">
        <title>Thousands of microbial genomes shed light on interconnected biogeochemical processes in an aquifer system.</title>
        <authorList>
            <person name="Anantharaman K."/>
            <person name="Brown C.T."/>
            <person name="Hug L.A."/>
            <person name="Sharon I."/>
            <person name="Castelle C.J."/>
            <person name="Probst A.J."/>
            <person name="Thomas B.C."/>
            <person name="Singh A."/>
            <person name="Wilkins M.J."/>
            <person name="Karaoz U."/>
            <person name="Brodie E.L."/>
            <person name="Williams K.H."/>
            <person name="Hubbard S.S."/>
            <person name="Banfield J.F."/>
        </authorList>
    </citation>
    <scope>NUCLEOTIDE SEQUENCE [LARGE SCALE GENOMIC DNA]</scope>
</reference>
<evidence type="ECO:0000313" key="2">
    <source>
        <dbReference type="EMBL" id="OGH01293.1"/>
    </source>
</evidence>
<feature type="domain" description="Glycosyl transferase family 1" evidence="1">
    <location>
        <begin position="182"/>
        <end position="342"/>
    </location>
</feature>
<dbReference type="Proteomes" id="UP000176968">
    <property type="component" value="Unassembled WGS sequence"/>
</dbReference>
<dbReference type="PANTHER" id="PTHR12526:SF630">
    <property type="entry name" value="GLYCOSYLTRANSFERASE"/>
    <property type="match status" value="1"/>
</dbReference>
<protein>
    <recommendedName>
        <fullName evidence="1">Glycosyl transferase family 1 domain-containing protein</fullName>
    </recommendedName>
</protein>
<proteinExistence type="predicted"/>
<dbReference type="EMBL" id="MFMY01000001">
    <property type="protein sequence ID" value="OGH01293.1"/>
    <property type="molecule type" value="Genomic_DNA"/>
</dbReference>
<dbReference type="SUPFAM" id="SSF53756">
    <property type="entry name" value="UDP-Glycosyltransferase/glycogen phosphorylase"/>
    <property type="match status" value="1"/>
</dbReference>
<name>A0A1F6GT07_9BACT</name>
<dbReference type="GO" id="GO:0016757">
    <property type="term" value="F:glycosyltransferase activity"/>
    <property type="evidence" value="ECO:0007669"/>
    <property type="project" value="InterPro"/>
</dbReference>
<accession>A0A1F6GT07</accession>
<comment type="caution">
    <text evidence="2">The sequence shown here is derived from an EMBL/GenBank/DDBJ whole genome shotgun (WGS) entry which is preliminary data.</text>
</comment>
<sequence length="362" mass="41075">MYLLMITRKVDKQDSRASFVFDWLFVLAKNLEKLAVICQEKGDTRGLPANVEIYSLGKELGRSKIRQFFLAQKFLFRLVKKCAGVFAHQMPIYSILLGPWCRIFHKKLIQWYTHSSVDWRLRLANFFIDEYATASKNSFRLKTKKTVHVLGHGINVSRFAPTANIISRRETNSLPTGDHPKRDKFQILTVGRISPSKDYESMIKAVYELKERGFNNIKLTIVGAPVEAPGLSYLASLQAITEKMNLQKQVEFIGGIPNDQTVPYLQNADLFINLSDTGSLDKAVLEAMSCGCLVLTSNVAYQTILPPELFIAKDNPQVLAGKIKELMHLVEDKKDELRKQLREEVVAHHNLGDFVGKIVGLY</sequence>
<dbReference type="PANTHER" id="PTHR12526">
    <property type="entry name" value="GLYCOSYLTRANSFERASE"/>
    <property type="match status" value="1"/>
</dbReference>
<dbReference type="InterPro" id="IPR001296">
    <property type="entry name" value="Glyco_trans_1"/>
</dbReference>